<dbReference type="KEGG" id="ccot:CCAX7_49720"/>
<evidence type="ECO:0000313" key="4">
    <source>
        <dbReference type="Proteomes" id="UP000287394"/>
    </source>
</evidence>
<feature type="compositionally biased region" description="Pro residues" evidence="1">
    <location>
        <begin position="75"/>
        <end position="84"/>
    </location>
</feature>
<protein>
    <submittedName>
        <fullName evidence="3">Uncharacterized protein</fullName>
    </submittedName>
</protein>
<proteinExistence type="predicted"/>
<feature type="region of interest" description="Disordered" evidence="1">
    <location>
        <begin position="44"/>
        <end position="84"/>
    </location>
</feature>
<feature type="region of interest" description="Disordered" evidence="1">
    <location>
        <begin position="475"/>
        <end position="506"/>
    </location>
</feature>
<evidence type="ECO:0000256" key="1">
    <source>
        <dbReference type="SAM" id="MobiDB-lite"/>
    </source>
</evidence>
<keyword evidence="4" id="KW-1185">Reference proteome</keyword>
<dbReference type="EMBL" id="AP025739">
    <property type="protein sequence ID" value="BDI32921.1"/>
    <property type="molecule type" value="Genomic_DNA"/>
</dbReference>
<evidence type="ECO:0000313" key="3">
    <source>
        <dbReference type="EMBL" id="BDI32921.1"/>
    </source>
</evidence>
<feature type="region of interest" description="Disordered" evidence="1">
    <location>
        <begin position="190"/>
        <end position="235"/>
    </location>
</feature>
<feature type="chain" id="PRO_5043994491" evidence="2">
    <location>
        <begin position="37"/>
        <end position="550"/>
    </location>
</feature>
<dbReference type="AlphaFoldDB" id="A0A402CPQ6"/>
<feature type="compositionally biased region" description="Polar residues" evidence="1">
    <location>
        <begin position="50"/>
        <end position="60"/>
    </location>
</feature>
<gene>
    <name evidence="3" type="ORF">CCAX7_49720</name>
</gene>
<sequence length="550" mass="58687">MRTKHLLNTHSLHQQTLRALVAAALGCGLAVTTASAQSMGSFGRRGGVDLSQQQGSGVQTDTRRNAPAPVAAQPAPAPVIPTPAPVRVAPPAPVGGNGFGQSGGGFSNSGSGYIRRNGVSVAPGAVMNSPSNFGQSQGDNAPTAPPAAFYPSRGVNSGVTVNSPNRGGGNLSTGYYPSRMGGGGVSVENSNNGGSRRFNGVTVTAPPARDTSNFTPSTGLRRSGGSGEARLNPVQPGLSDQIIRGTIRVTTPQGQRDWDGDRHHHHDDFVYDNGGTTIVTNGPVLYGGYYYGNYCNYGYGANIYPSVYTLYGGFPQYICNPSVIVLNDPYSPVYTTPYLPFYQPSYQVTYNETNYYTTSEDRASDIREGGDTAKAAVKSAYKDGTYQAAFADIAKAWSDGNIAPLRKHLRDDDTKISILLKRKYAYSIASGDFEQITRDALDRLTTVSFKFTRLRKAKNGDVTAYGKHVYRTSDDATSGDAVKDSDTVPFDSSADQPYDQATDPAPGEEKVTYVAYTLRHKDDLWYIIAVNSSAKPLVTTDQDSDTSSDQ</sequence>
<evidence type="ECO:0000256" key="2">
    <source>
        <dbReference type="SAM" id="SignalP"/>
    </source>
</evidence>
<reference evidence="3 4" key="1">
    <citation type="journal article" date="2019" name="Int. J. Syst. Evol. Microbiol.">
        <title>Capsulimonas corticalis gen. nov., sp. nov., an aerobic capsulated bacterium, of a novel bacterial order, Capsulimonadales ord. nov., of the class Armatimonadia of the phylum Armatimonadetes.</title>
        <authorList>
            <person name="Li J."/>
            <person name="Kudo C."/>
            <person name="Tonouchi A."/>
        </authorList>
    </citation>
    <scope>NUCLEOTIDE SEQUENCE [LARGE SCALE GENOMIC DNA]</scope>
    <source>
        <strain evidence="3 4">AX-7</strain>
    </source>
</reference>
<dbReference type="Proteomes" id="UP000287394">
    <property type="component" value="Chromosome"/>
</dbReference>
<keyword evidence="2" id="KW-0732">Signal</keyword>
<feature type="compositionally biased region" description="Polar residues" evidence="1">
    <location>
        <begin position="210"/>
        <end position="220"/>
    </location>
</feature>
<feature type="compositionally biased region" description="Low complexity" evidence="1">
    <location>
        <begin position="190"/>
        <end position="200"/>
    </location>
</feature>
<feature type="signal peptide" evidence="2">
    <location>
        <begin position="1"/>
        <end position="36"/>
    </location>
</feature>
<name>A0A402CPQ6_9BACT</name>
<dbReference type="RefSeq" id="WP_119319393.1">
    <property type="nucleotide sequence ID" value="NZ_AP025739.1"/>
</dbReference>
<organism evidence="3 4">
    <name type="scientific">Capsulimonas corticalis</name>
    <dbReference type="NCBI Taxonomy" id="2219043"/>
    <lineage>
        <taxon>Bacteria</taxon>
        <taxon>Bacillati</taxon>
        <taxon>Armatimonadota</taxon>
        <taxon>Armatimonadia</taxon>
        <taxon>Capsulimonadales</taxon>
        <taxon>Capsulimonadaceae</taxon>
        <taxon>Capsulimonas</taxon>
    </lineage>
</organism>
<accession>A0A402CPQ6</accession>